<evidence type="ECO:0000313" key="2">
    <source>
        <dbReference type="Proteomes" id="UP000789570"/>
    </source>
</evidence>
<dbReference type="Gene3D" id="1.10.630.10">
    <property type="entry name" value="Cytochrome P450"/>
    <property type="match status" value="1"/>
</dbReference>
<organism evidence="1 2">
    <name type="scientific">Funneliformis caledonium</name>
    <dbReference type="NCBI Taxonomy" id="1117310"/>
    <lineage>
        <taxon>Eukaryota</taxon>
        <taxon>Fungi</taxon>
        <taxon>Fungi incertae sedis</taxon>
        <taxon>Mucoromycota</taxon>
        <taxon>Glomeromycotina</taxon>
        <taxon>Glomeromycetes</taxon>
        <taxon>Glomerales</taxon>
        <taxon>Glomeraceae</taxon>
        <taxon>Funneliformis</taxon>
    </lineage>
</organism>
<dbReference type="GO" id="GO:0016705">
    <property type="term" value="F:oxidoreductase activity, acting on paired donors, with incorporation or reduction of molecular oxygen"/>
    <property type="evidence" value="ECO:0007669"/>
    <property type="project" value="InterPro"/>
</dbReference>
<dbReference type="SUPFAM" id="SSF48264">
    <property type="entry name" value="Cytochrome P450"/>
    <property type="match status" value="1"/>
</dbReference>
<dbReference type="EMBL" id="CAJVPQ010000409">
    <property type="protein sequence ID" value="CAG8479017.1"/>
    <property type="molecule type" value="Genomic_DNA"/>
</dbReference>
<evidence type="ECO:0000313" key="1">
    <source>
        <dbReference type="EMBL" id="CAG8479017.1"/>
    </source>
</evidence>
<dbReference type="GO" id="GO:0005506">
    <property type="term" value="F:iron ion binding"/>
    <property type="evidence" value="ECO:0007669"/>
    <property type="project" value="InterPro"/>
</dbReference>
<gene>
    <name evidence="1" type="ORF">FCALED_LOCUS2611</name>
</gene>
<reference evidence="1" key="1">
    <citation type="submission" date="2021-06" db="EMBL/GenBank/DDBJ databases">
        <authorList>
            <person name="Kallberg Y."/>
            <person name="Tangrot J."/>
            <person name="Rosling A."/>
        </authorList>
    </citation>
    <scope>NUCLEOTIDE SEQUENCE</scope>
    <source>
        <strain evidence="1">UK204</strain>
    </source>
</reference>
<dbReference type="OrthoDB" id="3934656at2759"/>
<comment type="caution">
    <text evidence="1">The sequence shown here is derived from an EMBL/GenBank/DDBJ whole genome shotgun (WGS) entry which is preliminary data.</text>
</comment>
<keyword evidence="2" id="KW-1185">Reference proteome</keyword>
<dbReference type="GO" id="GO:0020037">
    <property type="term" value="F:heme binding"/>
    <property type="evidence" value="ECO:0007669"/>
    <property type="project" value="InterPro"/>
</dbReference>
<accession>A0A9N8Z662</accession>
<name>A0A9N8Z662_9GLOM</name>
<dbReference type="InterPro" id="IPR036396">
    <property type="entry name" value="Cyt_P450_sf"/>
</dbReference>
<proteinExistence type="predicted"/>
<dbReference type="Proteomes" id="UP000789570">
    <property type="component" value="Unassembled WGS sequence"/>
</dbReference>
<dbReference type="AlphaFoldDB" id="A0A9N8Z662"/>
<dbReference type="GO" id="GO:0004497">
    <property type="term" value="F:monooxygenase activity"/>
    <property type="evidence" value="ECO:0007669"/>
    <property type="project" value="InterPro"/>
</dbReference>
<protein>
    <submittedName>
        <fullName evidence="1">17363_t:CDS:1</fullName>
    </submittedName>
</protein>
<sequence>MELQEQFKELEDYWNDMEMTESEIKNSNDQNSLSNDKTKDDKRNGDKIIDISKWMNRFTFDIFLQSITRKKSFSMADYFNQITKDEEKRLKGIECHLNDSNQFINKFKNSLWLLDQFNFVLIGLPKWVEKFFLVYKLYNRKYFKDYWWLYETLLKIVQTRRFEISSSPKEPDLKVDLLTSLINFGTSHPTGMKSGNERTLTDDEIVFIMKNIIHGGIDKARTFPPP</sequence>